<protein>
    <recommendedName>
        <fullName evidence="1">Tyrosine specific protein phosphatases domain-containing protein</fullName>
    </recommendedName>
</protein>
<dbReference type="InterPro" id="IPR000387">
    <property type="entry name" value="Tyr_Pase_dom"/>
</dbReference>
<feature type="domain" description="Tyrosine specific protein phosphatases" evidence="1">
    <location>
        <begin position="179"/>
        <end position="228"/>
    </location>
</feature>
<comment type="caution">
    <text evidence="2">The sequence shown here is derived from an EMBL/GenBank/DDBJ whole genome shotgun (WGS) entry which is preliminary data.</text>
</comment>
<dbReference type="RefSeq" id="WP_345585640.1">
    <property type="nucleotide sequence ID" value="NZ_BAABJG010000003.1"/>
</dbReference>
<reference evidence="3" key="1">
    <citation type="journal article" date="2019" name="Int. J. Syst. Evol. Microbiol.">
        <title>The Global Catalogue of Microorganisms (GCM) 10K type strain sequencing project: providing services to taxonomists for standard genome sequencing and annotation.</title>
        <authorList>
            <consortium name="The Broad Institute Genomics Platform"/>
            <consortium name="The Broad Institute Genome Sequencing Center for Infectious Disease"/>
            <person name="Wu L."/>
            <person name="Ma J."/>
        </authorList>
    </citation>
    <scope>NUCLEOTIDE SEQUENCE [LARGE SCALE GENOMIC DNA]</scope>
    <source>
        <strain evidence="3">CCUG 53270</strain>
    </source>
</reference>
<dbReference type="EMBL" id="JBHTLU010000019">
    <property type="protein sequence ID" value="MFD1221586.1"/>
    <property type="molecule type" value="Genomic_DNA"/>
</dbReference>
<sequence length="287" mass="33076">MSNPDAEARIQLVVERENIDRPPKRFRMAASPLSTDSGEPDLTGFSELRASASGQYSHKELQYLKRIIGDVPITLVDLRQESHGFVNGMAVNWLGAHNGANKGLSNEEVLAVNERLLHNLRSEAEISFDYVEGKSVLIEQPLKQPVRVLSEEALAQEEGLGYQRFFVTDHHRPSNEEVDRFIAWVQQLPEGMWLHFHCRGGVGRASTFFCMYDMMMNAVNVSLDDMLQRNTAIGGRDFHRMDPNDVYKYEAAMERLDFVRRFYKYCVQNARTRYELSWSEWLEQPAR</sequence>
<name>A0ABW3UMP8_9BACL</name>
<dbReference type="InterPro" id="IPR029021">
    <property type="entry name" value="Prot-tyrosine_phosphatase-like"/>
</dbReference>
<proteinExistence type="predicted"/>
<gene>
    <name evidence="2" type="ORF">ACFQ4B_15825</name>
</gene>
<evidence type="ECO:0000313" key="3">
    <source>
        <dbReference type="Proteomes" id="UP001597180"/>
    </source>
</evidence>
<dbReference type="Gene3D" id="3.90.190.10">
    <property type="entry name" value="Protein tyrosine phosphatase superfamily"/>
    <property type="match status" value="1"/>
</dbReference>
<dbReference type="Pfam" id="PF14566">
    <property type="entry name" value="PTPlike_phytase"/>
    <property type="match status" value="1"/>
</dbReference>
<organism evidence="2 3">
    <name type="scientific">Paenibacillus vulneris</name>
    <dbReference type="NCBI Taxonomy" id="1133364"/>
    <lineage>
        <taxon>Bacteria</taxon>
        <taxon>Bacillati</taxon>
        <taxon>Bacillota</taxon>
        <taxon>Bacilli</taxon>
        <taxon>Bacillales</taxon>
        <taxon>Paenibacillaceae</taxon>
        <taxon>Paenibacillus</taxon>
    </lineage>
</organism>
<evidence type="ECO:0000313" key="2">
    <source>
        <dbReference type="EMBL" id="MFD1221586.1"/>
    </source>
</evidence>
<accession>A0ABW3UMP8</accession>
<dbReference type="Gene3D" id="3.30.70.1690">
    <property type="match status" value="1"/>
</dbReference>
<dbReference type="SUPFAM" id="SSF52799">
    <property type="entry name" value="(Phosphotyrosine protein) phosphatases II"/>
    <property type="match status" value="1"/>
</dbReference>
<keyword evidence="3" id="KW-1185">Reference proteome</keyword>
<evidence type="ECO:0000259" key="1">
    <source>
        <dbReference type="PROSITE" id="PS50056"/>
    </source>
</evidence>
<dbReference type="SMART" id="SM01301">
    <property type="entry name" value="PTPlike_phytase"/>
    <property type="match status" value="1"/>
</dbReference>
<dbReference type="Proteomes" id="UP001597180">
    <property type="component" value="Unassembled WGS sequence"/>
</dbReference>
<dbReference type="PROSITE" id="PS50056">
    <property type="entry name" value="TYR_PHOSPHATASE_2"/>
    <property type="match status" value="1"/>
</dbReference>